<evidence type="ECO:0000313" key="1">
    <source>
        <dbReference type="EMBL" id="ACY41126.1"/>
    </source>
</evidence>
<dbReference type="Proteomes" id="UP000158501">
    <property type="component" value="Segment"/>
</dbReference>
<accession>D0U1P5</accession>
<reference evidence="1 2" key="1">
    <citation type="journal article" date="2010" name="J. Gen. Virol.">
        <title>Characterization of a novel wood mouse virus related to murid herpesvirus 4.</title>
        <authorList>
            <person name="Hughes D.J."/>
            <person name="Kipar A."/>
            <person name="Milligan S.G."/>
            <person name="Cunningham C."/>
            <person name="Sanders M."/>
            <person name="Quail M.A."/>
            <person name="Rajandream M.A."/>
            <person name="Efstathiou S."/>
            <person name="Bowden R.J."/>
            <person name="Chastel C."/>
            <person name="Bennett M."/>
            <person name="Sample J.T."/>
            <person name="Barrell B."/>
            <person name="Davison A.J."/>
            <person name="Stewart J.P."/>
        </authorList>
    </citation>
    <scope>NUCLEOTIDE SEQUENCE [LARGE SCALE GENOMIC DNA]</scope>
    <source>
        <strain evidence="1">WM8</strain>
    </source>
</reference>
<keyword evidence="1" id="KW-0347">Helicase</keyword>
<keyword evidence="1" id="KW-0067">ATP-binding</keyword>
<keyword evidence="1" id="KW-0378">Hydrolase</keyword>
<protein>
    <submittedName>
        <fullName evidence="1">Helicase-primase primase subunit</fullName>
    </submittedName>
</protein>
<dbReference type="KEGG" id="vg:65101009"/>
<dbReference type="GeneID" id="65101009"/>
<dbReference type="RefSeq" id="YP_010085930.1">
    <property type="nucleotide sequence ID" value="NC_055233.1"/>
</dbReference>
<dbReference type="GO" id="GO:0004386">
    <property type="term" value="F:helicase activity"/>
    <property type="evidence" value="ECO:0007669"/>
    <property type="project" value="UniProtKB-KW"/>
</dbReference>
<dbReference type="EMBL" id="GQ169129">
    <property type="protein sequence ID" value="ACY41126.1"/>
    <property type="molecule type" value="Genomic_DNA"/>
</dbReference>
<keyword evidence="2" id="KW-1185">Reference proteome</keyword>
<dbReference type="Pfam" id="PF03121">
    <property type="entry name" value="Herpes_UL52"/>
    <property type="match status" value="1"/>
</dbReference>
<name>D0U1P5_9GAMA</name>
<keyword evidence="1" id="KW-0547">Nucleotide-binding</keyword>
<gene>
    <name evidence="1" type="primary">ORF56</name>
</gene>
<evidence type="ECO:0000313" key="2">
    <source>
        <dbReference type="Proteomes" id="UP000158501"/>
    </source>
</evidence>
<proteinExistence type="predicted"/>
<organism evidence="1 2">
    <name type="scientific">Wood mouse herpesvirus</name>
    <dbReference type="NCBI Taxonomy" id="432370"/>
    <lineage>
        <taxon>Viruses</taxon>
        <taxon>Duplodnaviria</taxon>
        <taxon>Heunggongvirae</taxon>
        <taxon>Peploviricota</taxon>
        <taxon>Herviviricetes</taxon>
        <taxon>Herpesvirales</taxon>
        <taxon>Orthoherpesviridae</taxon>
        <taxon>Gammaherpesvirinae</taxon>
        <taxon>Rhadinovirus</taxon>
        <taxon>Rhadinovirus muridgamma7</taxon>
        <taxon>Murid gammaherpesvirus 7</taxon>
    </lineage>
</organism>
<sequence length="835" mass="95407">MARYHSSSWPVSAGTVRCIFSTDIDVIDAVVNLITHEDVTEYKFTSLIHDCFSISGLKNISSISMCLPLNRPTKDKKYFELFKVYISCEDAKQFLFNGKPLTSGQVVSCLDYSHLEGQLLPILNLIKGLDNKGEKDGTFLEMIRWYQSKFITFLRKMLKTTSSTQWFITNFGQDDLTFTLVIASYYFYEHACTIETLMHLARLFCGEVGYSLIDVSNLQELGLFFSSSSILESVPPFAEYVTTKLTIDTLENEKIDQMINEIRGGLLLSNKDIVQFVYLAFYACFNKTTFLEFIGKTSPDNISSYTSEILHLKLCDDFLDKMSSYYNKEKYIHTHLLTKMVCVPGASLRSYGDTPGTLQAWYGQTSDLTALFDSINEDFPFYSPDSNLKELLKLASLAPQEPDNPKDIIFSAKPICPTYRSEFKNKTYFAMVATDSIEEYWKKNIILPPSINLDELTDVRITELLTYCVNGCTSSSIDEHLMVSRHEYFNPHLPIYNVILDFDLPVDTPGYKIEDIYNLCLQIRQDIITVLSTILNLEMDQAHPVYFFKSECDSDTYVEPRPFCTCSKKIGLRIITPLPRKHAIVGATPLITLARVVNRTIRLNRRVCELFPSISATEFLFDTGIYSQGRCIRLPHTYKFTSTGLPERLLKLFVCHPYPDKTSYVKNSFIIKNLLYHSTCEDLDSGDYTLILDIRDKDEDFLSCKTVASLPKNSLDIDKLEDILGCPIQSWIDTTLWPLFCDQLVRYLPQKNANELNNVSFNVVSNNMLQLKPRRGPGFSCLTHQHRSKSHNVRLFITLGKFSRDVITATLMSQCFANKCNNNKPVTHCTVHARV</sequence>